<dbReference type="PANTHER" id="PTHR30290:SF9">
    <property type="entry name" value="OLIGOPEPTIDE-BINDING PROTEIN APPA"/>
    <property type="match status" value="1"/>
</dbReference>
<gene>
    <name evidence="5" type="ORF">UFOPK3773_01870</name>
</gene>
<evidence type="ECO:0000256" key="1">
    <source>
        <dbReference type="ARBA" id="ARBA00005695"/>
    </source>
</evidence>
<evidence type="ECO:0000256" key="2">
    <source>
        <dbReference type="ARBA" id="ARBA00022448"/>
    </source>
</evidence>
<feature type="domain" description="Solute-binding protein family 5" evidence="4">
    <location>
        <begin position="9"/>
        <end position="376"/>
    </location>
</feature>
<proteinExistence type="inferred from homology"/>
<evidence type="ECO:0000313" key="5">
    <source>
        <dbReference type="EMBL" id="CAB4958992.1"/>
    </source>
</evidence>
<dbReference type="GO" id="GO:0015833">
    <property type="term" value="P:peptide transport"/>
    <property type="evidence" value="ECO:0007669"/>
    <property type="project" value="TreeGrafter"/>
</dbReference>
<name>A0A6J7KWS1_9ZZZZ</name>
<dbReference type="PIRSF" id="PIRSF002741">
    <property type="entry name" value="MppA"/>
    <property type="match status" value="1"/>
</dbReference>
<dbReference type="CDD" id="cd00995">
    <property type="entry name" value="PBP2_NikA_DppA_OppA_like"/>
    <property type="match status" value="1"/>
</dbReference>
<organism evidence="5">
    <name type="scientific">freshwater metagenome</name>
    <dbReference type="NCBI Taxonomy" id="449393"/>
    <lineage>
        <taxon>unclassified sequences</taxon>
        <taxon>metagenomes</taxon>
        <taxon>ecological metagenomes</taxon>
    </lineage>
</organism>
<dbReference type="PANTHER" id="PTHR30290">
    <property type="entry name" value="PERIPLASMIC BINDING COMPONENT OF ABC TRANSPORTER"/>
    <property type="match status" value="1"/>
</dbReference>
<comment type="similarity">
    <text evidence="1">Belongs to the bacterial solute-binding protein 5 family.</text>
</comment>
<dbReference type="Gene3D" id="3.10.105.10">
    <property type="entry name" value="Dipeptide-binding Protein, Domain 3"/>
    <property type="match status" value="1"/>
</dbReference>
<dbReference type="AlphaFoldDB" id="A0A6J7KWS1"/>
<protein>
    <submittedName>
        <fullName evidence="5">Unannotated protein</fullName>
    </submittedName>
</protein>
<sequence>MIYTPDYTFKPNLAKAFTNPDPLTWVYDLRDDVTFWDGTKMTTDDVVYSMSRNLTDPASFYHYLYSNVKSIEATGPSQVTVKLTAPDYLFNRELAAYAGVVVQKKFAEAHVKDFGTPDVGVMCSGPFQFKSWTKGDNITLTRFDGWWNKEQTPKVKNLVFKFLTDEAAITAALQTGEIDGTYDPPLSGLTQLQGNTSGKLFYGSMPSNLTWTYANPEGAMKNPKMRQAIQLAVDWNGIAKALFKGTAVPIKAELPPTVFDDAKAQLEPAYAALPANGTPDIEKAKALVAEAGADGQKPVVLGTIASATGQAFGNAVVDGAKKAGINASLKVIQVDQYTNYLYDPKSREGVDMLFTDFWSNIPNALDWMGTTSTKGASFNQWGYSGVDDLYNSARAEKDDSKRGDITAQMMNKLAADNLTMGNGLQRASRLWMNNKITGAPATFTYVYAAWAQYLGGTA</sequence>
<keyword evidence="3" id="KW-0732">Signal</keyword>
<dbReference type="EMBL" id="CAFBNF010000261">
    <property type="protein sequence ID" value="CAB4958992.1"/>
    <property type="molecule type" value="Genomic_DNA"/>
</dbReference>
<dbReference type="InterPro" id="IPR039424">
    <property type="entry name" value="SBP_5"/>
</dbReference>
<evidence type="ECO:0000256" key="3">
    <source>
        <dbReference type="ARBA" id="ARBA00022729"/>
    </source>
</evidence>
<dbReference type="GO" id="GO:0043190">
    <property type="term" value="C:ATP-binding cassette (ABC) transporter complex"/>
    <property type="evidence" value="ECO:0007669"/>
    <property type="project" value="InterPro"/>
</dbReference>
<dbReference type="InterPro" id="IPR030678">
    <property type="entry name" value="Peptide/Ni-bd"/>
</dbReference>
<accession>A0A6J7KWS1</accession>
<evidence type="ECO:0000259" key="4">
    <source>
        <dbReference type="Pfam" id="PF00496"/>
    </source>
</evidence>
<dbReference type="GO" id="GO:1904680">
    <property type="term" value="F:peptide transmembrane transporter activity"/>
    <property type="evidence" value="ECO:0007669"/>
    <property type="project" value="TreeGrafter"/>
</dbReference>
<keyword evidence="2" id="KW-0813">Transport</keyword>
<dbReference type="Gene3D" id="3.40.190.10">
    <property type="entry name" value="Periplasmic binding protein-like II"/>
    <property type="match status" value="1"/>
</dbReference>
<dbReference type="GO" id="GO:0042597">
    <property type="term" value="C:periplasmic space"/>
    <property type="evidence" value="ECO:0007669"/>
    <property type="project" value="UniProtKB-ARBA"/>
</dbReference>
<dbReference type="InterPro" id="IPR000914">
    <property type="entry name" value="SBP_5_dom"/>
</dbReference>
<dbReference type="Pfam" id="PF00496">
    <property type="entry name" value="SBP_bac_5"/>
    <property type="match status" value="1"/>
</dbReference>
<dbReference type="SUPFAM" id="SSF53850">
    <property type="entry name" value="Periplasmic binding protein-like II"/>
    <property type="match status" value="1"/>
</dbReference>
<reference evidence="5" key="1">
    <citation type="submission" date="2020-05" db="EMBL/GenBank/DDBJ databases">
        <authorList>
            <person name="Chiriac C."/>
            <person name="Salcher M."/>
            <person name="Ghai R."/>
            <person name="Kavagutti S V."/>
        </authorList>
    </citation>
    <scope>NUCLEOTIDE SEQUENCE</scope>
</reference>